<dbReference type="Proteomes" id="UP000030687">
    <property type="component" value="Unassembled WGS sequence"/>
</dbReference>
<accession>V4SA60</accession>
<dbReference type="AlphaFoldDB" id="V4SA60"/>
<evidence type="ECO:0000313" key="2">
    <source>
        <dbReference type="Proteomes" id="UP000030687"/>
    </source>
</evidence>
<proteinExistence type="predicted"/>
<evidence type="ECO:0000313" key="1">
    <source>
        <dbReference type="EMBL" id="ESR37342.1"/>
    </source>
</evidence>
<dbReference type="Gramene" id="ESR37342">
    <property type="protein sequence ID" value="ESR37342"/>
    <property type="gene ID" value="CICLE_v10029773mg"/>
</dbReference>
<dbReference type="InParanoid" id="V4SA60"/>
<name>V4SA60_CITCL</name>
<reference evidence="1 2" key="1">
    <citation type="submission" date="2013-10" db="EMBL/GenBank/DDBJ databases">
        <authorList>
            <consortium name="International Citrus Genome Consortium"/>
            <person name="Jenkins J."/>
            <person name="Schmutz J."/>
            <person name="Prochnik S."/>
            <person name="Rokhsar D."/>
            <person name="Gmitter F."/>
            <person name="Ollitrault P."/>
            <person name="Machado M."/>
            <person name="Talon M."/>
            <person name="Wincker P."/>
            <person name="Jaillon O."/>
            <person name="Morgante M."/>
        </authorList>
    </citation>
    <scope>NUCLEOTIDE SEQUENCE</scope>
    <source>
        <strain evidence="2">cv. Clemenules</strain>
    </source>
</reference>
<keyword evidence="2" id="KW-1185">Reference proteome</keyword>
<dbReference type="EMBL" id="KI536978">
    <property type="protein sequence ID" value="ESR37342.1"/>
    <property type="molecule type" value="Genomic_DNA"/>
</dbReference>
<sequence length="52" mass="6194">MVGSVIRQVYFQLHAPAIKMLIHLKRRFLCTVWWIHPPVSCFHEAVMKDIVF</sequence>
<dbReference type="KEGG" id="cic:CICLE_v10029773mg"/>
<protein>
    <submittedName>
        <fullName evidence="1">Uncharacterized protein</fullName>
    </submittedName>
</protein>
<organism evidence="1 2">
    <name type="scientific">Citrus clementina</name>
    <name type="common">Clementine</name>
    <name type="synonym">Citrus deliciosa x Citrus sinensis</name>
    <dbReference type="NCBI Taxonomy" id="85681"/>
    <lineage>
        <taxon>Eukaryota</taxon>
        <taxon>Viridiplantae</taxon>
        <taxon>Streptophyta</taxon>
        <taxon>Embryophyta</taxon>
        <taxon>Tracheophyta</taxon>
        <taxon>Spermatophyta</taxon>
        <taxon>Magnoliopsida</taxon>
        <taxon>eudicotyledons</taxon>
        <taxon>Gunneridae</taxon>
        <taxon>Pentapetalae</taxon>
        <taxon>rosids</taxon>
        <taxon>malvids</taxon>
        <taxon>Sapindales</taxon>
        <taxon>Rutaceae</taxon>
        <taxon>Aurantioideae</taxon>
        <taxon>Citrus</taxon>
    </lineage>
</organism>
<gene>
    <name evidence="1" type="ORF">CICLE_v10029773mg</name>
</gene>